<feature type="chain" id="PRO_5040979381" description="DUF4595 domain-containing protein" evidence="1">
    <location>
        <begin position="25"/>
        <end position="275"/>
    </location>
</feature>
<proteinExistence type="predicted"/>
<keyword evidence="1" id="KW-0732">Signal</keyword>
<dbReference type="AlphaFoldDB" id="A0A9X2F5D1"/>
<keyword evidence="3" id="KW-1185">Reference proteome</keyword>
<evidence type="ECO:0000313" key="3">
    <source>
        <dbReference type="Proteomes" id="UP001155182"/>
    </source>
</evidence>
<evidence type="ECO:0000256" key="1">
    <source>
        <dbReference type="SAM" id="SignalP"/>
    </source>
</evidence>
<dbReference type="RefSeq" id="WP_252586501.1">
    <property type="nucleotide sequence ID" value="NZ_JAMWYS010000024.1"/>
</dbReference>
<organism evidence="2 3">
    <name type="scientific">Solitalea agri</name>
    <dbReference type="NCBI Taxonomy" id="2953739"/>
    <lineage>
        <taxon>Bacteria</taxon>
        <taxon>Pseudomonadati</taxon>
        <taxon>Bacteroidota</taxon>
        <taxon>Sphingobacteriia</taxon>
        <taxon>Sphingobacteriales</taxon>
        <taxon>Sphingobacteriaceae</taxon>
        <taxon>Solitalea</taxon>
    </lineage>
</organism>
<reference evidence="2" key="1">
    <citation type="submission" date="2022-06" db="EMBL/GenBank/DDBJ databases">
        <title>Solitalea sp. MAHUQ-68 isolated from rhizospheric soil.</title>
        <authorList>
            <person name="Huq M.A."/>
        </authorList>
    </citation>
    <scope>NUCLEOTIDE SEQUENCE</scope>
    <source>
        <strain evidence="2">MAHUQ-68</strain>
    </source>
</reference>
<protein>
    <recommendedName>
        <fullName evidence="4">DUF4595 domain-containing protein</fullName>
    </recommendedName>
</protein>
<evidence type="ECO:0008006" key="4">
    <source>
        <dbReference type="Google" id="ProtNLM"/>
    </source>
</evidence>
<dbReference type="Gene3D" id="2.180.10.10">
    <property type="entry name" value="RHS repeat-associated core"/>
    <property type="match status" value="1"/>
</dbReference>
<feature type="signal peptide" evidence="1">
    <location>
        <begin position="1"/>
        <end position="24"/>
    </location>
</feature>
<dbReference type="Proteomes" id="UP001155182">
    <property type="component" value="Unassembled WGS sequence"/>
</dbReference>
<name>A0A9X2F5D1_9SPHI</name>
<evidence type="ECO:0000313" key="2">
    <source>
        <dbReference type="EMBL" id="MCO4292218.1"/>
    </source>
</evidence>
<sequence length="275" mass="30051">MKTSKITLSALVVTLLLTFGSCNNNDDNPNPNPGNTSCVISSETDDANVKQIDYEYDSQNRPVKIQEYTGGTPDGYENIAYSAGKVVVTSYTQANVKESEFTYTLDGNNRATKLDGTTTQDDGGFTMTSIISTTFQYDSDGHIIKSVTTGTETSTDPQNPGPFNSTITTDFTYTNGNLTTMKMTIEAEGSPVQFVTTDTYEYYTDKNETRNIGDFSEFFLGKGSKNLIKKVTSTSSGVSSVTDYVYETNSDKQITKQTTTSNGVSDVTKYVYTCK</sequence>
<dbReference type="EMBL" id="JAMWYS010000024">
    <property type="protein sequence ID" value="MCO4292218.1"/>
    <property type="molecule type" value="Genomic_DNA"/>
</dbReference>
<gene>
    <name evidence="2" type="ORF">NF867_05000</name>
</gene>
<comment type="caution">
    <text evidence="2">The sequence shown here is derived from an EMBL/GenBank/DDBJ whole genome shotgun (WGS) entry which is preliminary data.</text>
</comment>
<dbReference type="PROSITE" id="PS51257">
    <property type="entry name" value="PROKAR_LIPOPROTEIN"/>
    <property type="match status" value="1"/>
</dbReference>
<accession>A0A9X2F5D1</accession>